<dbReference type="GO" id="GO:0000467">
    <property type="term" value="P:exonucleolytic trimming to generate mature 3'-end of 5.8S rRNA from tricistronic rRNA transcript (SSU-rRNA, 5.8S rRNA, LSU-rRNA)"/>
    <property type="evidence" value="ECO:0007669"/>
    <property type="project" value="TreeGrafter"/>
</dbReference>
<dbReference type="InterPro" id="IPR050590">
    <property type="entry name" value="Exosome_comp_Rrp42_subfam"/>
</dbReference>
<evidence type="ECO:0000256" key="2">
    <source>
        <dbReference type="ARBA" id="ARBA00004604"/>
    </source>
</evidence>
<evidence type="ECO:0000256" key="9">
    <source>
        <dbReference type="ARBA" id="ARBA00030617"/>
    </source>
</evidence>
<dbReference type="Gene3D" id="3.30.230.70">
    <property type="entry name" value="GHMP Kinase, N-terminal domain"/>
    <property type="match status" value="1"/>
</dbReference>
<proteinExistence type="inferred from homology"/>
<keyword evidence="5" id="KW-0698">rRNA processing</keyword>
<reference evidence="11" key="1">
    <citation type="submission" date="2016-04" db="EMBL/GenBank/DDBJ databases">
        <authorList>
            <person name="Nguyen H.D."/>
            <person name="Samba Siva P."/>
            <person name="Cullis J."/>
            <person name="Levesque C.A."/>
            <person name="Hambleton S."/>
        </authorList>
    </citation>
    <scope>NUCLEOTIDE SEQUENCE</scope>
    <source>
        <strain evidence="11">DAOMC 236416</strain>
    </source>
</reference>
<reference evidence="11" key="2">
    <citation type="journal article" date="2019" name="IMA Fungus">
        <title>Genome sequencing and comparison of five Tilletia species to identify candidate genes for the detection of regulated species infecting wheat.</title>
        <authorList>
            <person name="Nguyen H.D.T."/>
            <person name="Sultana T."/>
            <person name="Kesanakurti P."/>
            <person name="Hambleton S."/>
        </authorList>
    </citation>
    <scope>NUCLEOTIDE SEQUENCE</scope>
    <source>
        <strain evidence="11">DAOMC 236416</strain>
    </source>
</reference>
<dbReference type="InterPro" id="IPR033196">
    <property type="entry name" value="Rrp43"/>
</dbReference>
<keyword evidence="8" id="KW-0539">Nucleus</keyword>
<evidence type="ECO:0000256" key="5">
    <source>
        <dbReference type="ARBA" id="ARBA00022552"/>
    </source>
</evidence>
<keyword evidence="4" id="KW-0963">Cytoplasm</keyword>
<dbReference type="InterPro" id="IPR036345">
    <property type="entry name" value="ExoRNase_PH_dom2_sf"/>
</dbReference>
<keyword evidence="6" id="KW-0271">Exosome</keyword>
<dbReference type="GO" id="GO:0016075">
    <property type="term" value="P:rRNA catabolic process"/>
    <property type="evidence" value="ECO:0007669"/>
    <property type="project" value="TreeGrafter"/>
</dbReference>
<dbReference type="PANTHER" id="PTHR11097:SF9">
    <property type="entry name" value="EXOSOME COMPLEX COMPONENT RRP43"/>
    <property type="match status" value="1"/>
</dbReference>
<comment type="subcellular location">
    <subcellularLocation>
        <location evidence="1">Cytoplasm</location>
    </subcellularLocation>
    <subcellularLocation>
        <location evidence="2">Nucleus</location>
        <location evidence="2">Nucleolus</location>
    </subcellularLocation>
</comment>
<dbReference type="SUPFAM" id="SSF54211">
    <property type="entry name" value="Ribosomal protein S5 domain 2-like"/>
    <property type="match status" value="1"/>
</dbReference>
<dbReference type="Pfam" id="PF01138">
    <property type="entry name" value="RNase_PH"/>
    <property type="match status" value="1"/>
</dbReference>
<dbReference type="GO" id="GO:0034475">
    <property type="term" value="P:U4 snRNA 3'-end processing"/>
    <property type="evidence" value="ECO:0007669"/>
    <property type="project" value="TreeGrafter"/>
</dbReference>
<evidence type="ECO:0000256" key="7">
    <source>
        <dbReference type="ARBA" id="ARBA00022884"/>
    </source>
</evidence>
<comment type="caution">
    <text evidence="11">The sequence shown here is derived from an EMBL/GenBank/DDBJ whole genome shotgun (WGS) entry which is preliminary data.</text>
</comment>
<dbReference type="PANTHER" id="PTHR11097">
    <property type="entry name" value="EXOSOME COMPLEX EXONUCLEASE RIBOSOMAL RNA PROCESSING PROTEIN"/>
    <property type="match status" value="1"/>
</dbReference>
<comment type="similarity">
    <text evidence="3">Belongs to the RNase PH family.</text>
</comment>
<accession>A0A177TU85</accession>
<dbReference type="GO" id="GO:0071038">
    <property type="term" value="P:TRAMP-dependent tRNA surveillance pathway"/>
    <property type="evidence" value="ECO:0007669"/>
    <property type="project" value="TreeGrafter"/>
</dbReference>
<dbReference type="InterPro" id="IPR020568">
    <property type="entry name" value="Ribosomal_Su5_D2-typ_SF"/>
</dbReference>
<dbReference type="SUPFAM" id="SSF55666">
    <property type="entry name" value="Ribonuclease PH domain 2-like"/>
    <property type="match status" value="1"/>
</dbReference>
<evidence type="ECO:0000256" key="4">
    <source>
        <dbReference type="ARBA" id="ARBA00022490"/>
    </source>
</evidence>
<dbReference type="Proteomes" id="UP000077521">
    <property type="component" value="Unassembled WGS sequence"/>
</dbReference>
<dbReference type="CDD" id="cd11369">
    <property type="entry name" value="RNase_PH_RRP43"/>
    <property type="match status" value="1"/>
</dbReference>
<keyword evidence="7" id="KW-0694">RNA-binding</keyword>
<name>A0A177TU85_9BASI</name>
<dbReference type="GO" id="GO:0034476">
    <property type="term" value="P:U5 snRNA 3'-end processing"/>
    <property type="evidence" value="ECO:0007669"/>
    <property type="project" value="TreeGrafter"/>
</dbReference>
<dbReference type="AlphaFoldDB" id="A0A177TU85"/>
<sequence>MQAQDIASLTFKRLRPTAYLNRFLSQNIREDARAFDEHRPTHINVGAVETADGSCMVKLGSTLVIAGVKAEIARPDEGSPDQGWIVPNLDLSSGCSPRFKSGPPSDEVQALTDRLLDMLADANAVPLNSLLIEHARAAWCLYIDIVCLAYDGNVLDAAVLAVMGALRDVRLPEAWWDSDKDRALCSPRAQDYRPLQVAAHPLSFSFGIHDSKHLLADPSAFETALLSGSLSVTICPQDQAGQHDEALTVSSLHASGRQRAYIVQEGSALDGKWVHSEVLLAHCVRLAKKRYTCLTGLLNEEIERSSTSSRRRQAGNKTDT</sequence>
<evidence type="ECO:0000256" key="8">
    <source>
        <dbReference type="ARBA" id="ARBA00023242"/>
    </source>
</evidence>
<evidence type="ECO:0000256" key="3">
    <source>
        <dbReference type="ARBA" id="ARBA00006678"/>
    </source>
</evidence>
<evidence type="ECO:0000313" key="11">
    <source>
        <dbReference type="EMBL" id="KAE8243919.1"/>
    </source>
</evidence>
<evidence type="ECO:0000256" key="1">
    <source>
        <dbReference type="ARBA" id="ARBA00004496"/>
    </source>
</evidence>
<gene>
    <name evidence="11" type="ORF">A4X13_0g6890</name>
</gene>
<dbReference type="GO" id="GO:0035925">
    <property type="term" value="F:mRNA 3'-UTR AU-rich region binding"/>
    <property type="evidence" value="ECO:0007669"/>
    <property type="project" value="TreeGrafter"/>
</dbReference>
<feature type="domain" description="Exoribonuclease phosphorolytic" evidence="10">
    <location>
        <begin position="37"/>
        <end position="172"/>
    </location>
</feature>
<dbReference type="GO" id="GO:0000176">
    <property type="term" value="C:nuclear exosome (RNase complex)"/>
    <property type="evidence" value="ECO:0007669"/>
    <property type="project" value="TreeGrafter"/>
</dbReference>
<evidence type="ECO:0000313" key="12">
    <source>
        <dbReference type="Proteomes" id="UP000077521"/>
    </source>
</evidence>
<evidence type="ECO:0000259" key="10">
    <source>
        <dbReference type="Pfam" id="PF01138"/>
    </source>
</evidence>
<evidence type="ECO:0000256" key="6">
    <source>
        <dbReference type="ARBA" id="ARBA00022835"/>
    </source>
</evidence>
<dbReference type="FunFam" id="3.30.230.70:FF:000017">
    <property type="entry name" value="Exosome complex component Rrp42"/>
    <property type="match status" value="1"/>
</dbReference>
<dbReference type="InterPro" id="IPR027408">
    <property type="entry name" value="PNPase/RNase_PH_dom_sf"/>
</dbReference>
<dbReference type="InterPro" id="IPR001247">
    <property type="entry name" value="ExoRNase_PH_dom1"/>
</dbReference>
<dbReference type="GO" id="GO:0071035">
    <property type="term" value="P:nuclear polyadenylation-dependent rRNA catabolic process"/>
    <property type="evidence" value="ECO:0007669"/>
    <property type="project" value="TreeGrafter"/>
</dbReference>
<dbReference type="GO" id="GO:0034473">
    <property type="term" value="P:U1 snRNA 3'-end processing"/>
    <property type="evidence" value="ECO:0007669"/>
    <property type="project" value="TreeGrafter"/>
</dbReference>
<protein>
    <recommendedName>
        <fullName evidence="9">Ribosomal RNA-processing protein 43</fullName>
    </recommendedName>
</protein>
<keyword evidence="12" id="KW-1185">Reference proteome</keyword>
<dbReference type="GO" id="GO:0005730">
    <property type="term" value="C:nucleolus"/>
    <property type="evidence" value="ECO:0007669"/>
    <property type="project" value="UniProtKB-SubCell"/>
</dbReference>
<dbReference type="EMBL" id="LWDF02000731">
    <property type="protein sequence ID" value="KAE8243919.1"/>
    <property type="molecule type" value="Genomic_DNA"/>
</dbReference>
<dbReference type="GO" id="GO:0000177">
    <property type="term" value="C:cytoplasmic exosome (RNase complex)"/>
    <property type="evidence" value="ECO:0007669"/>
    <property type="project" value="TreeGrafter"/>
</dbReference>
<organism evidence="11 12">
    <name type="scientific">Tilletia indica</name>
    <dbReference type="NCBI Taxonomy" id="43049"/>
    <lineage>
        <taxon>Eukaryota</taxon>
        <taxon>Fungi</taxon>
        <taxon>Dikarya</taxon>
        <taxon>Basidiomycota</taxon>
        <taxon>Ustilaginomycotina</taxon>
        <taxon>Exobasidiomycetes</taxon>
        <taxon>Tilletiales</taxon>
        <taxon>Tilletiaceae</taxon>
        <taxon>Tilletia</taxon>
    </lineage>
</organism>
<dbReference type="GO" id="GO:0071028">
    <property type="term" value="P:nuclear mRNA surveillance"/>
    <property type="evidence" value="ECO:0007669"/>
    <property type="project" value="TreeGrafter"/>
</dbReference>